<feature type="signal peptide" evidence="1">
    <location>
        <begin position="1"/>
        <end position="21"/>
    </location>
</feature>
<proteinExistence type="predicted"/>
<protein>
    <submittedName>
        <fullName evidence="2">Uncharacterized protein</fullName>
    </submittedName>
</protein>
<gene>
    <name evidence="2" type="ORF">SanaruYs_11630</name>
</gene>
<dbReference type="AlphaFoldDB" id="A0A401U7S9"/>
<keyword evidence="3" id="KW-1185">Reference proteome</keyword>
<dbReference type="Proteomes" id="UP000288227">
    <property type="component" value="Unassembled WGS sequence"/>
</dbReference>
<evidence type="ECO:0000313" key="3">
    <source>
        <dbReference type="Proteomes" id="UP000288227"/>
    </source>
</evidence>
<keyword evidence="1" id="KW-0732">Signal</keyword>
<dbReference type="EMBL" id="BHXQ01000002">
    <property type="protein sequence ID" value="GCC50944.1"/>
    <property type="molecule type" value="Genomic_DNA"/>
</dbReference>
<feature type="chain" id="PRO_5018984466" evidence="1">
    <location>
        <begin position="22"/>
        <end position="339"/>
    </location>
</feature>
<accession>A0A401U7S9</accession>
<organism evidence="2 3">
    <name type="scientific">Chryseotalea sanaruensis</name>
    <dbReference type="NCBI Taxonomy" id="2482724"/>
    <lineage>
        <taxon>Bacteria</taxon>
        <taxon>Pseudomonadati</taxon>
        <taxon>Bacteroidota</taxon>
        <taxon>Cytophagia</taxon>
        <taxon>Cytophagales</taxon>
        <taxon>Chryseotaleaceae</taxon>
        <taxon>Chryseotalea</taxon>
    </lineage>
</organism>
<dbReference type="PROSITE" id="PS51257">
    <property type="entry name" value="PROKAR_LIPOPROTEIN"/>
    <property type="match status" value="1"/>
</dbReference>
<comment type="caution">
    <text evidence="2">The sequence shown here is derived from an EMBL/GenBank/DDBJ whole genome shotgun (WGS) entry which is preliminary data.</text>
</comment>
<dbReference type="RefSeq" id="WP_127121596.1">
    <property type="nucleotide sequence ID" value="NZ_BHXQ01000002.1"/>
</dbReference>
<evidence type="ECO:0000256" key="1">
    <source>
        <dbReference type="SAM" id="SignalP"/>
    </source>
</evidence>
<dbReference type="OrthoDB" id="979699at2"/>
<name>A0A401U7S9_9BACT</name>
<reference evidence="2 3" key="1">
    <citation type="submission" date="2018-11" db="EMBL/GenBank/DDBJ databases">
        <title>Chryseotalea sanarue gen. nov., sp., nov., a member of the family Cytophagaceae, isolated from a brackish lake in Hamamatsu Japan.</title>
        <authorList>
            <person name="Maejima Y."/>
            <person name="Iino T."/>
            <person name="Muraguchi Y."/>
            <person name="Fukuda K."/>
            <person name="Ohkuma M."/>
            <person name="Moriuchi R."/>
            <person name="Dohra H."/>
            <person name="Kimbara K."/>
            <person name="Shintani M."/>
        </authorList>
    </citation>
    <scope>NUCLEOTIDE SEQUENCE [LARGE SCALE GENOMIC DNA]</scope>
    <source>
        <strain evidence="2 3">Ys</strain>
    </source>
</reference>
<evidence type="ECO:0000313" key="2">
    <source>
        <dbReference type="EMBL" id="GCC50944.1"/>
    </source>
</evidence>
<sequence>MTKKIYQILILASMLTLAGCADNELDVTPNDSNFPFQLIVDTDEGGDLADAEDYGLEIKFADYLGELPSETITLYYDIEGEDSFENAVTIDKVVYEVEIDDCVYERELDFDPIAKTITVVSDEDLGSLPEAFEVVFLLPGADDTEGTFEFTITDLQSTNKNIIVGESSVFEYEVLDIDIAGQWIWELSSEDDLESFKEVFSVISPDLADLAFEDILEDDGVRIIRVQFEYGEMKFEIELAKEEIVCEEGESEIENKQLEIEAEYDAEDGELILEGSHIILNEGDGEIEDELDFMVIAVYEINEEDQSITFTFQKIIDEDNYEEGDELFSATSVFTFVKD</sequence>